<evidence type="ECO:0000313" key="5">
    <source>
        <dbReference type="EMBL" id="CAB3978837.1"/>
    </source>
</evidence>
<evidence type="ECO:0000256" key="2">
    <source>
        <dbReference type="SAM" id="MobiDB-lite"/>
    </source>
</evidence>
<feature type="transmembrane region" description="Helical" evidence="3">
    <location>
        <begin position="424"/>
        <end position="449"/>
    </location>
</feature>
<dbReference type="PROSITE" id="PS50025">
    <property type="entry name" value="LAM_G_DOMAIN"/>
    <property type="match status" value="1"/>
</dbReference>
<feature type="compositionally biased region" description="Polar residues" evidence="2">
    <location>
        <begin position="384"/>
        <end position="397"/>
    </location>
</feature>
<feature type="chain" id="PRO_5043467438" evidence="4">
    <location>
        <begin position="28"/>
        <end position="494"/>
    </location>
</feature>
<keyword evidence="3" id="KW-1133">Transmembrane helix</keyword>
<comment type="caution">
    <text evidence="5">The sequence shown here is derived from an EMBL/GenBank/DDBJ whole genome shotgun (WGS) entry which is preliminary data.</text>
</comment>
<dbReference type="AlphaFoldDB" id="A0A6S7FMN5"/>
<dbReference type="Gene3D" id="2.60.120.200">
    <property type="match status" value="1"/>
</dbReference>
<feature type="compositionally biased region" description="Basic and acidic residues" evidence="2">
    <location>
        <begin position="485"/>
        <end position="494"/>
    </location>
</feature>
<evidence type="ECO:0000313" key="6">
    <source>
        <dbReference type="Proteomes" id="UP001152795"/>
    </source>
</evidence>
<evidence type="ECO:0000256" key="3">
    <source>
        <dbReference type="SAM" id="Phobius"/>
    </source>
</evidence>
<dbReference type="OrthoDB" id="5987167at2759"/>
<evidence type="ECO:0000256" key="4">
    <source>
        <dbReference type="SAM" id="SignalP"/>
    </source>
</evidence>
<keyword evidence="3" id="KW-0472">Membrane</keyword>
<proteinExistence type="predicted"/>
<comment type="caution">
    <text evidence="1">Lacks conserved residue(s) required for the propagation of feature annotation.</text>
</comment>
<organism evidence="5 6">
    <name type="scientific">Paramuricea clavata</name>
    <name type="common">Red gorgonian</name>
    <name type="synonym">Violescent sea-whip</name>
    <dbReference type="NCBI Taxonomy" id="317549"/>
    <lineage>
        <taxon>Eukaryota</taxon>
        <taxon>Metazoa</taxon>
        <taxon>Cnidaria</taxon>
        <taxon>Anthozoa</taxon>
        <taxon>Octocorallia</taxon>
        <taxon>Malacalcyonacea</taxon>
        <taxon>Plexauridae</taxon>
        <taxon>Paramuricea</taxon>
    </lineage>
</organism>
<protein>
    <submittedName>
        <fullName evidence="5">Uncharacterized protein</fullName>
    </submittedName>
</protein>
<feature type="region of interest" description="Disordered" evidence="2">
    <location>
        <begin position="379"/>
        <end position="416"/>
    </location>
</feature>
<feature type="compositionally biased region" description="Low complexity" evidence="2">
    <location>
        <begin position="398"/>
        <end position="409"/>
    </location>
</feature>
<reference evidence="5" key="1">
    <citation type="submission" date="2020-04" db="EMBL/GenBank/DDBJ databases">
        <authorList>
            <person name="Alioto T."/>
            <person name="Alioto T."/>
            <person name="Gomez Garrido J."/>
        </authorList>
    </citation>
    <scope>NUCLEOTIDE SEQUENCE</scope>
    <source>
        <strain evidence="5">A484AB</strain>
    </source>
</reference>
<keyword evidence="4" id="KW-0732">Signal</keyword>
<keyword evidence="6" id="KW-1185">Reference proteome</keyword>
<keyword evidence="3" id="KW-0812">Transmembrane</keyword>
<dbReference type="EMBL" id="CACRXK020000145">
    <property type="protein sequence ID" value="CAB3978837.1"/>
    <property type="molecule type" value="Genomic_DNA"/>
</dbReference>
<dbReference type="Pfam" id="PF02210">
    <property type="entry name" value="Laminin_G_2"/>
    <property type="match status" value="1"/>
</dbReference>
<feature type="signal peptide" evidence="4">
    <location>
        <begin position="1"/>
        <end position="27"/>
    </location>
</feature>
<evidence type="ECO:0000256" key="1">
    <source>
        <dbReference type="PROSITE-ProRule" id="PRU00122"/>
    </source>
</evidence>
<name>A0A6S7FMN5_PARCT</name>
<sequence length="494" mass="53945">MNLKMAVNMKIILCFSWLVALTTTVKGYTSCGEIQNAKENRSSGLYNIEIGGKDVPVSCNLTSQPAVTVILVDDVVKVPKPGSHGSPKSFLHNVNYGALSADDIRAFIEERESCKQYVSYKCSNATLFGNKQSSLSSWTSVNDSPKEYWANCSFSDKTCQCDQGKSMSEEDAGYLTKKKDLPVKALQIGGLSSGSNVSVMIGDIVCYGDSQKGAFTFEDRNAFVSLNVSSMKELKFKLKLLNSDKNNTIASIRINEKDLKIRLNGKSELFVDVTKFSKLDEEWHSIVLSVEGPTIYAAVDGVRKPIFEITLPVNVGPKLILGSPERCNTFIGCVKDLTVDGQDYTKMITEAKVKEFVKKGCSAKPQEVQCSNPTVQVDPIVDPTVTTNPTASHSASVNSNGHGKNNNTGNDDDDDGGGGNDDSAIIAIVVVFLILLIILIVVFFITWYLKRNKGVYQTHEGSAENIHGDTDNLTLVTKPCDQEPEGDKGKEYYL</sequence>
<dbReference type="InterPro" id="IPR001791">
    <property type="entry name" value="Laminin_G"/>
</dbReference>
<accession>A0A6S7FMN5</accession>
<gene>
    <name evidence="5" type="ORF">PACLA_8A027751</name>
</gene>
<dbReference type="InterPro" id="IPR013320">
    <property type="entry name" value="ConA-like_dom_sf"/>
</dbReference>
<dbReference type="Proteomes" id="UP001152795">
    <property type="component" value="Unassembled WGS sequence"/>
</dbReference>
<feature type="region of interest" description="Disordered" evidence="2">
    <location>
        <begin position="462"/>
        <end position="494"/>
    </location>
</feature>
<dbReference type="Gene3D" id="2.60.120.1000">
    <property type="match status" value="1"/>
</dbReference>
<dbReference type="SUPFAM" id="SSF49899">
    <property type="entry name" value="Concanavalin A-like lectins/glucanases"/>
    <property type="match status" value="1"/>
</dbReference>